<dbReference type="Proteomes" id="UP001501578">
    <property type="component" value="Unassembled WGS sequence"/>
</dbReference>
<protein>
    <recommendedName>
        <fullName evidence="3">DUF4178 domain-containing protein</fullName>
    </recommendedName>
</protein>
<dbReference type="EMBL" id="BAAAHQ010000046">
    <property type="protein sequence ID" value="GAA0949993.1"/>
    <property type="molecule type" value="Genomic_DNA"/>
</dbReference>
<organism evidence="4 5">
    <name type="scientific">Nonomuraea longicatena</name>
    <dbReference type="NCBI Taxonomy" id="83682"/>
    <lineage>
        <taxon>Bacteria</taxon>
        <taxon>Bacillati</taxon>
        <taxon>Actinomycetota</taxon>
        <taxon>Actinomycetes</taxon>
        <taxon>Streptosporangiales</taxon>
        <taxon>Streptosporangiaceae</taxon>
        <taxon>Nonomuraea</taxon>
    </lineage>
</organism>
<gene>
    <name evidence="4" type="ORF">GCM10009560_68900</name>
</gene>
<dbReference type="Pfam" id="PF13785">
    <property type="entry name" value="DUF4178"/>
    <property type="match status" value="1"/>
</dbReference>
<keyword evidence="5" id="KW-1185">Reference proteome</keyword>
<evidence type="ECO:0000313" key="5">
    <source>
        <dbReference type="Proteomes" id="UP001501578"/>
    </source>
</evidence>
<feature type="domain" description="DUF4178" evidence="3">
    <location>
        <begin position="70"/>
        <end position="212"/>
    </location>
</feature>
<evidence type="ECO:0000256" key="1">
    <source>
        <dbReference type="SAM" id="MobiDB-lite"/>
    </source>
</evidence>
<keyword evidence="2" id="KW-0472">Membrane</keyword>
<evidence type="ECO:0000259" key="3">
    <source>
        <dbReference type="Pfam" id="PF13785"/>
    </source>
</evidence>
<accession>A0ABN1R102</accession>
<name>A0ABN1R102_9ACTN</name>
<reference evidence="4 5" key="1">
    <citation type="journal article" date="2019" name="Int. J. Syst. Evol. Microbiol.">
        <title>The Global Catalogue of Microorganisms (GCM) 10K type strain sequencing project: providing services to taxonomists for standard genome sequencing and annotation.</title>
        <authorList>
            <consortium name="The Broad Institute Genomics Platform"/>
            <consortium name="The Broad Institute Genome Sequencing Center for Infectious Disease"/>
            <person name="Wu L."/>
            <person name="Ma J."/>
        </authorList>
    </citation>
    <scope>NUCLEOTIDE SEQUENCE [LARGE SCALE GENOMIC DNA]</scope>
    <source>
        <strain evidence="4 5">JCM 11136</strain>
    </source>
</reference>
<comment type="caution">
    <text evidence="4">The sequence shown here is derived from an EMBL/GenBank/DDBJ whole genome shotgun (WGS) entry which is preliminary data.</text>
</comment>
<feature type="region of interest" description="Disordered" evidence="1">
    <location>
        <begin position="32"/>
        <end position="51"/>
    </location>
</feature>
<feature type="compositionally biased region" description="Pro residues" evidence="1">
    <location>
        <begin position="36"/>
        <end position="51"/>
    </location>
</feature>
<sequence>MSMTSWVVLGLSLATVLLLLGAFVATMRQDRRGRPAAPPAEPAPAGDPLPAPVFMPAPSVADYDDPREIRVGDDIQVHGTRKHVRGALHISLQGKTWTEYVLTDTTRRPQSLTVEVHQGLAGGDPSHLEVLLWNEVPTQGMVPAKSMLIMEGVEFFPIERGTAAFRSEGDTGHPDRGLVDFADYRAADGRLLSFERMHGGAWTASYAQPLPPGSIIIVGHTP</sequence>
<dbReference type="RefSeq" id="WP_343954445.1">
    <property type="nucleotide sequence ID" value="NZ_BAAAHQ010000046.1"/>
</dbReference>
<proteinExistence type="predicted"/>
<evidence type="ECO:0000313" key="4">
    <source>
        <dbReference type="EMBL" id="GAA0949993.1"/>
    </source>
</evidence>
<keyword evidence="2" id="KW-0812">Transmembrane</keyword>
<evidence type="ECO:0000256" key="2">
    <source>
        <dbReference type="SAM" id="Phobius"/>
    </source>
</evidence>
<dbReference type="InterPro" id="IPR025235">
    <property type="entry name" value="DUF4178"/>
</dbReference>
<feature type="transmembrane region" description="Helical" evidence="2">
    <location>
        <begin position="6"/>
        <end position="25"/>
    </location>
</feature>
<keyword evidence="2" id="KW-1133">Transmembrane helix</keyword>